<reference evidence="4 5" key="2">
    <citation type="submission" date="2024-10" db="EMBL/GenBank/DDBJ databases">
        <authorList>
            <person name="Ryan C."/>
        </authorList>
    </citation>
    <scope>NUCLEOTIDE SEQUENCE [LARGE SCALE GENOMIC DNA]</scope>
</reference>
<dbReference type="AlphaFoldDB" id="A0ABC9AJW5"/>
<evidence type="ECO:0000256" key="1">
    <source>
        <dbReference type="SAM" id="MobiDB-lite"/>
    </source>
</evidence>
<gene>
    <name evidence="4" type="ORF">URODEC1_LOCUS55462</name>
</gene>
<feature type="domain" description="F-box" evidence="2">
    <location>
        <begin position="40"/>
        <end position="76"/>
    </location>
</feature>
<evidence type="ECO:0000313" key="5">
    <source>
        <dbReference type="Proteomes" id="UP001497457"/>
    </source>
</evidence>
<dbReference type="InterPro" id="IPR005174">
    <property type="entry name" value="KIB1-4_b-propeller"/>
</dbReference>
<evidence type="ECO:0008006" key="6">
    <source>
        <dbReference type="Google" id="ProtNLM"/>
    </source>
</evidence>
<dbReference type="Proteomes" id="UP001497457">
    <property type="component" value="Chromosome 21rd"/>
</dbReference>
<evidence type="ECO:0000259" key="2">
    <source>
        <dbReference type="Pfam" id="PF00646"/>
    </source>
</evidence>
<sequence>MDGAGGARAAAGGSPGSAGSLRSRRISKHLGDMKGGPSSWSDIPVELAGLVLCRLHAHVDRVRFAAVCKQWRSAMQQVALPPPLPLLAVKDGSGNFYSMPRGEPLRFPGCDNDIVMASGNWLVYNRLHGLLLVDPFSGATMTLPTTITLPTLPTIHLLDSMDLVVVKLIVCSPRLIAGLFKGGREFWLAVCQPGDSLWSAEKLPMSIFDIAFYKEKLYAISYTQDLFALDISVDDNTGDPQVALIGRVIRGGLVYLDHNILRALYLIESHGSLLMVRRSIFHKHFHGKGQIHTFAEPCEPELAVFEPDFGQSRWANAMALGDDQVLFLGTCSRAICMPQRDSQDKRVWFLDDYMRDLCDGETCTGADDMGVSKFSCPLPMISWKGQNRRAGAMWLFPSN</sequence>
<feature type="region of interest" description="Disordered" evidence="1">
    <location>
        <begin position="1"/>
        <end position="22"/>
    </location>
</feature>
<reference evidence="5" key="1">
    <citation type="submission" date="2024-06" db="EMBL/GenBank/DDBJ databases">
        <authorList>
            <person name="Ryan C."/>
        </authorList>
    </citation>
    <scope>NUCLEOTIDE SEQUENCE [LARGE SCALE GENOMIC DNA]</scope>
</reference>
<feature type="compositionally biased region" description="Low complexity" evidence="1">
    <location>
        <begin position="7"/>
        <end position="21"/>
    </location>
</feature>
<dbReference type="PANTHER" id="PTHR33110:SF103">
    <property type="entry name" value="F-BOX DOMAIN-CONTAINING PROTEIN"/>
    <property type="match status" value="1"/>
</dbReference>
<dbReference type="Pfam" id="PF03478">
    <property type="entry name" value="Beta-prop_KIB1-4"/>
    <property type="match status" value="1"/>
</dbReference>
<evidence type="ECO:0000313" key="4">
    <source>
        <dbReference type="EMBL" id="CAL4980002.1"/>
    </source>
</evidence>
<feature type="domain" description="KIB1-4 beta-propeller" evidence="3">
    <location>
        <begin position="97"/>
        <end position="365"/>
    </location>
</feature>
<accession>A0ABC9AJW5</accession>
<keyword evidence="5" id="KW-1185">Reference proteome</keyword>
<dbReference type="PANTHER" id="PTHR33110">
    <property type="entry name" value="F-BOX/KELCH-REPEAT PROTEIN-RELATED"/>
    <property type="match status" value="1"/>
</dbReference>
<dbReference type="InterPro" id="IPR036047">
    <property type="entry name" value="F-box-like_dom_sf"/>
</dbReference>
<organism evidence="4 5">
    <name type="scientific">Urochloa decumbens</name>
    <dbReference type="NCBI Taxonomy" id="240449"/>
    <lineage>
        <taxon>Eukaryota</taxon>
        <taxon>Viridiplantae</taxon>
        <taxon>Streptophyta</taxon>
        <taxon>Embryophyta</taxon>
        <taxon>Tracheophyta</taxon>
        <taxon>Spermatophyta</taxon>
        <taxon>Magnoliopsida</taxon>
        <taxon>Liliopsida</taxon>
        <taxon>Poales</taxon>
        <taxon>Poaceae</taxon>
        <taxon>PACMAD clade</taxon>
        <taxon>Panicoideae</taxon>
        <taxon>Panicodae</taxon>
        <taxon>Paniceae</taxon>
        <taxon>Melinidinae</taxon>
        <taxon>Urochloa</taxon>
    </lineage>
</organism>
<name>A0ABC9AJW5_9POAL</name>
<dbReference type="SUPFAM" id="SSF81383">
    <property type="entry name" value="F-box domain"/>
    <property type="match status" value="1"/>
</dbReference>
<dbReference type="Gene3D" id="1.20.1280.50">
    <property type="match status" value="1"/>
</dbReference>
<dbReference type="Pfam" id="PF00646">
    <property type="entry name" value="F-box"/>
    <property type="match status" value="1"/>
</dbReference>
<protein>
    <recommendedName>
        <fullName evidence="6">DUF295 domain-containing protein</fullName>
    </recommendedName>
</protein>
<dbReference type="InterPro" id="IPR001810">
    <property type="entry name" value="F-box_dom"/>
</dbReference>
<evidence type="ECO:0000259" key="3">
    <source>
        <dbReference type="Pfam" id="PF03478"/>
    </source>
</evidence>
<dbReference type="EMBL" id="OZ075131">
    <property type="protein sequence ID" value="CAL4980002.1"/>
    <property type="molecule type" value="Genomic_DNA"/>
</dbReference>
<proteinExistence type="predicted"/>